<organism evidence="1 2">
    <name type="scientific">Melipona quadrifasciata</name>
    <dbReference type="NCBI Taxonomy" id="166423"/>
    <lineage>
        <taxon>Eukaryota</taxon>
        <taxon>Metazoa</taxon>
        <taxon>Ecdysozoa</taxon>
        <taxon>Arthropoda</taxon>
        <taxon>Hexapoda</taxon>
        <taxon>Insecta</taxon>
        <taxon>Pterygota</taxon>
        <taxon>Neoptera</taxon>
        <taxon>Endopterygota</taxon>
        <taxon>Hymenoptera</taxon>
        <taxon>Apocrita</taxon>
        <taxon>Aculeata</taxon>
        <taxon>Apoidea</taxon>
        <taxon>Anthophila</taxon>
        <taxon>Apidae</taxon>
        <taxon>Melipona</taxon>
    </lineage>
</organism>
<protein>
    <submittedName>
        <fullName evidence="1">Uncharacterized protein</fullName>
    </submittedName>
</protein>
<accession>A0A0N0U5W9</accession>
<dbReference type="Proteomes" id="UP000053105">
    <property type="component" value="Unassembled WGS sequence"/>
</dbReference>
<reference evidence="1 2" key="1">
    <citation type="submission" date="2015-07" db="EMBL/GenBank/DDBJ databases">
        <title>The genome of Melipona quadrifasciata.</title>
        <authorList>
            <person name="Pan H."/>
            <person name="Kapheim K."/>
        </authorList>
    </citation>
    <scope>NUCLEOTIDE SEQUENCE [LARGE SCALE GENOMIC DNA]</scope>
    <source>
        <strain evidence="1">0111107301</strain>
        <tissue evidence="1">Whole body</tissue>
    </source>
</reference>
<dbReference type="OrthoDB" id="7695409at2759"/>
<name>A0A0N0U5W9_9HYME</name>
<dbReference type="EMBL" id="KQ435768">
    <property type="protein sequence ID" value="KOX75258.1"/>
    <property type="molecule type" value="Genomic_DNA"/>
</dbReference>
<evidence type="ECO:0000313" key="2">
    <source>
        <dbReference type="Proteomes" id="UP000053105"/>
    </source>
</evidence>
<evidence type="ECO:0000313" key="1">
    <source>
        <dbReference type="EMBL" id="KOX75258.1"/>
    </source>
</evidence>
<dbReference type="AlphaFoldDB" id="A0A0N0U5W9"/>
<dbReference type="Gene3D" id="2.10.25.10">
    <property type="entry name" value="Laminin"/>
    <property type="match status" value="1"/>
</dbReference>
<dbReference type="CDD" id="cd19941">
    <property type="entry name" value="TIL"/>
    <property type="match status" value="1"/>
</dbReference>
<proteinExistence type="predicted"/>
<dbReference type="InterPro" id="IPR036084">
    <property type="entry name" value="Ser_inhib-like_sf"/>
</dbReference>
<keyword evidence="2" id="KW-1185">Reference proteome</keyword>
<gene>
    <name evidence="1" type="ORF">WN51_13299</name>
</gene>
<dbReference type="SUPFAM" id="SSF57567">
    <property type="entry name" value="Serine protease inhibitors"/>
    <property type="match status" value="1"/>
</dbReference>
<sequence>MFTNARLEANHENAWKRNTLKHFFTICNIVQVVRARVERDEIVFSKVCGLNEFSHAEYLGVCPLVVTLCRERVYFIYRKSRNDSELEAEGKPERLLGSPSFGFGKSRVQGGVRRARYSLPSCHLAGPCFSRIREVGAMHQSTVEGFVVSLLRRKCSHVAKVFWRHRPEIFLREIFHGIHFHHGYLLDKGLQDNFPWSSAASVIMFFTSIPLVHCPYFLAISIISQTVELKVTELKECKGYSGRNFRYGVGVREKAIVLGFVSESLPRTHPSVGLDGSDSLPQTLVITKPTKKAAILANCPPNEMWNDCGTACPPTCEDPNPEICTLVSV</sequence>